<evidence type="ECO:0000313" key="1">
    <source>
        <dbReference type="EMBL" id="CAJ1080964.1"/>
    </source>
</evidence>
<keyword evidence="2" id="KW-1185">Reference proteome</keyword>
<dbReference type="EMBL" id="OY660882">
    <property type="protein sequence ID" value="CAJ1080964.1"/>
    <property type="molecule type" value="Genomic_DNA"/>
</dbReference>
<gene>
    <name evidence="1" type="ORF">XNOV1_A010085</name>
</gene>
<evidence type="ECO:0000313" key="2">
    <source>
        <dbReference type="Proteomes" id="UP001178508"/>
    </source>
</evidence>
<reference evidence="1" key="1">
    <citation type="submission" date="2023-08" db="EMBL/GenBank/DDBJ databases">
        <authorList>
            <person name="Alioto T."/>
            <person name="Alioto T."/>
            <person name="Gomez Garrido J."/>
        </authorList>
    </citation>
    <scope>NUCLEOTIDE SEQUENCE</scope>
</reference>
<dbReference type="Proteomes" id="UP001178508">
    <property type="component" value="Chromosome 19"/>
</dbReference>
<proteinExistence type="predicted"/>
<accession>A0AAV1H878</accession>
<sequence length="96" mass="10545">MPVLPRVGRPSSSSLLNNCNVTTDARLDEADAAFSDCRKCHHHAETVGPRVIVLLRSRGGEVRQPVLIYHGKIEDVRYTSVCTGDGFHILNSFVGK</sequence>
<name>A0AAV1H878_XYRNO</name>
<protein>
    <submittedName>
        <fullName evidence="1">Uncharacterized protein</fullName>
    </submittedName>
</protein>
<organism evidence="1 2">
    <name type="scientific">Xyrichtys novacula</name>
    <name type="common">Pearly razorfish</name>
    <name type="synonym">Hemipteronotus novacula</name>
    <dbReference type="NCBI Taxonomy" id="13765"/>
    <lineage>
        <taxon>Eukaryota</taxon>
        <taxon>Metazoa</taxon>
        <taxon>Chordata</taxon>
        <taxon>Craniata</taxon>
        <taxon>Vertebrata</taxon>
        <taxon>Euteleostomi</taxon>
        <taxon>Actinopterygii</taxon>
        <taxon>Neopterygii</taxon>
        <taxon>Teleostei</taxon>
        <taxon>Neoteleostei</taxon>
        <taxon>Acanthomorphata</taxon>
        <taxon>Eupercaria</taxon>
        <taxon>Labriformes</taxon>
        <taxon>Labridae</taxon>
        <taxon>Xyrichtys</taxon>
    </lineage>
</organism>
<dbReference type="AlphaFoldDB" id="A0AAV1H878"/>